<dbReference type="EMBL" id="MN740525">
    <property type="protein sequence ID" value="QHU31277.1"/>
    <property type="molecule type" value="Genomic_DNA"/>
</dbReference>
<evidence type="ECO:0000256" key="2">
    <source>
        <dbReference type="ARBA" id="ARBA00008872"/>
    </source>
</evidence>
<comment type="cofactor">
    <cofactor evidence="1">
        <name>pyridoxal 5'-phosphate</name>
        <dbReference type="ChEBI" id="CHEBI:597326"/>
    </cofactor>
</comment>
<dbReference type="InterPro" id="IPR009006">
    <property type="entry name" value="Ala_racemase/Decarboxylase_C"/>
</dbReference>
<dbReference type="PRINTS" id="PR01182">
    <property type="entry name" value="ORNDCRBXLASE"/>
</dbReference>
<comment type="catalytic activity">
    <reaction evidence="7">
        <text>L-ornithine + H(+) = putrescine + CO2</text>
        <dbReference type="Rhea" id="RHEA:22964"/>
        <dbReference type="ChEBI" id="CHEBI:15378"/>
        <dbReference type="ChEBI" id="CHEBI:16526"/>
        <dbReference type="ChEBI" id="CHEBI:46911"/>
        <dbReference type="ChEBI" id="CHEBI:326268"/>
        <dbReference type="EC" id="4.1.1.17"/>
    </reaction>
</comment>
<dbReference type="GO" id="GO:0004586">
    <property type="term" value="F:ornithine decarboxylase activity"/>
    <property type="evidence" value="ECO:0007669"/>
    <property type="project" value="UniProtKB-EC"/>
</dbReference>
<keyword evidence="3" id="KW-0663">Pyridoxal phosphate</keyword>
<dbReference type="Pfam" id="PF02784">
    <property type="entry name" value="Orn_Arg_deC_N"/>
    <property type="match status" value="1"/>
</dbReference>
<dbReference type="InterPro" id="IPR000183">
    <property type="entry name" value="Orn/DAP/Arg_de-COase"/>
</dbReference>
<evidence type="ECO:0000259" key="8">
    <source>
        <dbReference type="Pfam" id="PF02784"/>
    </source>
</evidence>
<dbReference type="AlphaFoldDB" id="A0A6C0LL67"/>
<comment type="similarity">
    <text evidence="2">Belongs to the Orn/Lys/Arg decarboxylase class-II family.</text>
</comment>
<evidence type="ECO:0000256" key="5">
    <source>
        <dbReference type="ARBA" id="ARBA00034115"/>
    </source>
</evidence>
<evidence type="ECO:0000256" key="1">
    <source>
        <dbReference type="ARBA" id="ARBA00001933"/>
    </source>
</evidence>
<name>A0A6C0LL67_9ZZZZ</name>
<dbReference type="CDD" id="cd00622">
    <property type="entry name" value="PLPDE_III_ODC"/>
    <property type="match status" value="1"/>
</dbReference>
<proteinExistence type="inferred from homology"/>
<dbReference type="InterPro" id="IPR002433">
    <property type="entry name" value="Orn_de-COase"/>
</dbReference>
<dbReference type="InterPro" id="IPR022644">
    <property type="entry name" value="De-COase2_N"/>
</dbReference>
<keyword evidence="4" id="KW-0456">Lyase</keyword>
<evidence type="ECO:0000256" key="6">
    <source>
        <dbReference type="ARBA" id="ARBA00034138"/>
    </source>
</evidence>
<comment type="pathway">
    <text evidence="5">Amine and polyamine biosynthesis; putrescine biosynthesis via L-ornithine pathway; putrescine from L-ornithine: step 1/1.</text>
</comment>
<evidence type="ECO:0000313" key="9">
    <source>
        <dbReference type="EMBL" id="QHU31277.1"/>
    </source>
</evidence>
<dbReference type="PROSITE" id="PS00878">
    <property type="entry name" value="ODR_DC_2_1"/>
    <property type="match status" value="1"/>
</dbReference>
<dbReference type="Gene3D" id="2.40.37.10">
    <property type="entry name" value="Lyase, Ornithine Decarboxylase, Chain A, domain 1"/>
    <property type="match status" value="1"/>
</dbReference>
<dbReference type="PANTHER" id="PTHR11482">
    <property type="entry name" value="ARGININE/DIAMINOPIMELATE/ORNITHINE DECARBOXYLASE"/>
    <property type="match status" value="1"/>
</dbReference>
<evidence type="ECO:0000256" key="3">
    <source>
        <dbReference type="ARBA" id="ARBA00022898"/>
    </source>
</evidence>
<dbReference type="InterPro" id="IPR029066">
    <property type="entry name" value="PLP-binding_barrel"/>
</dbReference>
<accession>A0A6C0LL67</accession>
<dbReference type="PANTHER" id="PTHR11482:SF6">
    <property type="entry name" value="ORNITHINE DECARBOXYLASE 1-RELATED"/>
    <property type="match status" value="1"/>
</dbReference>
<dbReference type="FunFam" id="3.20.20.10:FF:000005">
    <property type="entry name" value="Ornithine decarboxylase"/>
    <property type="match status" value="1"/>
</dbReference>
<dbReference type="PROSITE" id="PS51257">
    <property type="entry name" value="PROKAR_LIPOPROTEIN"/>
    <property type="match status" value="1"/>
</dbReference>
<dbReference type="SUPFAM" id="SSF50621">
    <property type="entry name" value="Alanine racemase C-terminal domain-like"/>
    <property type="match status" value="1"/>
</dbReference>
<evidence type="ECO:0000256" key="4">
    <source>
        <dbReference type="ARBA" id="ARBA00023239"/>
    </source>
</evidence>
<dbReference type="EC" id="4.1.1.17" evidence="6"/>
<dbReference type="GO" id="GO:0005737">
    <property type="term" value="C:cytoplasm"/>
    <property type="evidence" value="ECO:0007669"/>
    <property type="project" value="TreeGrafter"/>
</dbReference>
<evidence type="ECO:0000256" key="7">
    <source>
        <dbReference type="ARBA" id="ARBA00049127"/>
    </source>
</evidence>
<dbReference type="GO" id="GO:0033387">
    <property type="term" value="P:putrescine biosynthetic process from arginine, via ornithine"/>
    <property type="evidence" value="ECO:0007669"/>
    <property type="project" value="TreeGrafter"/>
</dbReference>
<dbReference type="Gene3D" id="3.20.20.10">
    <property type="entry name" value="Alanine racemase"/>
    <property type="match status" value="1"/>
</dbReference>
<dbReference type="InterPro" id="IPR022653">
    <property type="entry name" value="De-COase2_pyr-phos_BS"/>
</dbReference>
<dbReference type="PRINTS" id="PR01179">
    <property type="entry name" value="ODADCRBXLASE"/>
</dbReference>
<protein>
    <recommendedName>
        <fullName evidence="6">ornithine decarboxylase</fullName>
        <ecNumber evidence="6">4.1.1.17</ecNumber>
    </recommendedName>
</protein>
<sequence>MKNVCDIRDSIKDYIRFRNECYGSGSGCGSSGCDNDDPFYIVDLDKVAEQYHRWVEYLPNIQPYFAVKSNPDANIMSLLATLGCNFDCASKNELATVLEIVNNPDRILFANPCKVSSHLKYAREHKIAKMTFDSIEELEKIYNIYPEAQVILRICVDDTNSKCKFNSKFGCPPHNIIKIFEKARQLRMNLVGFSFHVGSGCSDASSYYKAIEDCSIAYNASREFGFDIRIIDIGGGFPGIDKTISSTSSTSFADICDNINRAITDFFLYEISNGSNGMIQFIAEPGRYFTEATHTLVLNVIAKKKEEGVANAPSVIKYYLNDGIYGSFNCIGYDHQTPELIPLLHRDADDKVYNSTFFGPTCDSLDCIYKNIPFHELYVGEWLYVRNFGSYTLSPSSSFNGFSVSNKKYIRNEMNDSKSSFSSS</sequence>
<organism evidence="9">
    <name type="scientific">viral metagenome</name>
    <dbReference type="NCBI Taxonomy" id="1070528"/>
    <lineage>
        <taxon>unclassified sequences</taxon>
        <taxon>metagenomes</taxon>
        <taxon>organismal metagenomes</taxon>
    </lineage>
</organism>
<dbReference type="SUPFAM" id="SSF51419">
    <property type="entry name" value="PLP-binding barrel"/>
    <property type="match status" value="1"/>
</dbReference>
<feature type="domain" description="Orn/DAP/Arg decarboxylase 2 N-terminal" evidence="8">
    <location>
        <begin position="44"/>
        <end position="290"/>
    </location>
</feature>
<reference evidence="9" key="1">
    <citation type="journal article" date="2020" name="Nature">
        <title>Giant virus diversity and host interactions through global metagenomics.</title>
        <authorList>
            <person name="Schulz F."/>
            <person name="Roux S."/>
            <person name="Paez-Espino D."/>
            <person name="Jungbluth S."/>
            <person name="Walsh D.A."/>
            <person name="Denef V.J."/>
            <person name="McMahon K.D."/>
            <person name="Konstantinidis K.T."/>
            <person name="Eloe-Fadrosh E.A."/>
            <person name="Kyrpides N.C."/>
            <person name="Woyke T."/>
        </authorList>
    </citation>
    <scope>NUCLEOTIDE SEQUENCE</scope>
    <source>
        <strain evidence="9">GVMAG-M-3300027963-21</strain>
    </source>
</reference>